<evidence type="ECO:0000256" key="3">
    <source>
        <dbReference type="ARBA" id="ARBA00023015"/>
    </source>
</evidence>
<dbReference type="SUPFAM" id="SSF57701">
    <property type="entry name" value="Zn2/Cys6 DNA-binding domain"/>
    <property type="match status" value="1"/>
</dbReference>
<dbReference type="PROSITE" id="PS50048">
    <property type="entry name" value="ZN2_CY6_FUNGAL_2"/>
    <property type="match status" value="1"/>
</dbReference>
<protein>
    <recommendedName>
        <fullName evidence="6">Zn(2)-C6 fungal-type domain-containing protein</fullName>
    </recommendedName>
</protein>
<evidence type="ECO:0000256" key="2">
    <source>
        <dbReference type="ARBA" id="ARBA00022833"/>
    </source>
</evidence>
<proteinExistence type="predicted"/>
<dbReference type="AlphaFoldDB" id="A0A8K0T977"/>
<dbReference type="Proteomes" id="UP000813385">
    <property type="component" value="Unassembled WGS sequence"/>
</dbReference>
<keyword evidence="1" id="KW-0479">Metal-binding</keyword>
<organism evidence="7 8">
    <name type="scientific">Plectosphaerella cucumerina</name>
    <dbReference type="NCBI Taxonomy" id="40658"/>
    <lineage>
        <taxon>Eukaryota</taxon>
        <taxon>Fungi</taxon>
        <taxon>Dikarya</taxon>
        <taxon>Ascomycota</taxon>
        <taxon>Pezizomycotina</taxon>
        <taxon>Sordariomycetes</taxon>
        <taxon>Hypocreomycetidae</taxon>
        <taxon>Glomerellales</taxon>
        <taxon>Plectosphaerellaceae</taxon>
        <taxon>Plectosphaerella</taxon>
    </lineage>
</organism>
<dbReference type="OrthoDB" id="9930022at2759"/>
<keyword evidence="3" id="KW-0805">Transcription regulation</keyword>
<dbReference type="InterPro" id="IPR036864">
    <property type="entry name" value="Zn2-C6_fun-type_DNA-bd_sf"/>
</dbReference>
<comment type="caution">
    <text evidence="7">The sequence shown here is derived from an EMBL/GenBank/DDBJ whole genome shotgun (WGS) entry which is preliminary data.</text>
</comment>
<dbReference type="CDD" id="cd00067">
    <property type="entry name" value="GAL4"/>
    <property type="match status" value="1"/>
</dbReference>
<evidence type="ECO:0000313" key="7">
    <source>
        <dbReference type="EMBL" id="KAH7349755.1"/>
    </source>
</evidence>
<keyword evidence="2" id="KW-0862">Zinc</keyword>
<evidence type="ECO:0000259" key="6">
    <source>
        <dbReference type="PROSITE" id="PS50048"/>
    </source>
</evidence>
<evidence type="ECO:0000313" key="8">
    <source>
        <dbReference type="Proteomes" id="UP000813385"/>
    </source>
</evidence>
<gene>
    <name evidence="7" type="ORF">B0T11DRAFT_134502</name>
</gene>
<dbReference type="PANTHER" id="PTHR47660">
    <property type="entry name" value="TRANSCRIPTION FACTOR WITH C2H2 AND ZN(2)-CYS(6) DNA BINDING DOMAIN (EUROFUNG)-RELATED-RELATED"/>
    <property type="match status" value="1"/>
</dbReference>
<dbReference type="Gene3D" id="4.10.240.10">
    <property type="entry name" value="Zn(2)-C6 fungal-type DNA-binding domain"/>
    <property type="match status" value="1"/>
</dbReference>
<evidence type="ECO:0000256" key="4">
    <source>
        <dbReference type="ARBA" id="ARBA00023163"/>
    </source>
</evidence>
<dbReference type="InterPro" id="IPR001138">
    <property type="entry name" value="Zn2Cys6_DnaBD"/>
</dbReference>
<sequence>MHSTRQKNCHNCIQSKRKCDRRSPRCARCVEKNATCIYGKPQLRGFLPSPPALSRTSVGASPSYPAPWLDPAFSMGMDFLGDAGFGLNIDAIPYAQPHETGAPTDQPLEMFHANDTWSTPTTCTREFPKTADPGIPRAGSPVSDEILESYRNMGDACGDYQAWHLYEPRTPLHFILGRVKGFAKDMADHNATMFMHRSLYLESMPSCIFECFSACLMYAKRSESNTGMVLRTIQTSAQSLIDKEASNTAPTPTQQLSRTQALFMYEVIRLFDGDVFLRAQGEKDLPLLQQWIQDLCSIRDNLGGQEGQPAQTPPAWKQWIFDESLRRTVFVAYSVISLYEMMKKPGEKLRDPGPWAFTHRWTLGASLWGASNATDFCRQWKQGKHFVIGNYAFDKFLAAGRCEEIDEMAEMLLTGYIGVDATQELIARQAKSTSAGSG</sequence>
<dbReference type="EMBL" id="JAGPXD010000006">
    <property type="protein sequence ID" value="KAH7349755.1"/>
    <property type="molecule type" value="Genomic_DNA"/>
</dbReference>
<evidence type="ECO:0000256" key="1">
    <source>
        <dbReference type="ARBA" id="ARBA00022723"/>
    </source>
</evidence>
<dbReference type="GO" id="GO:0008270">
    <property type="term" value="F:zinc ion binding"/>
    <property type="evidence" value="ECO:0007669"/>
    <property type="project" value="InterPro"/>
</dbReference>
<dbReference type="Pfam" id="PF00172">
    <property type="entry name" value="Zn_clus"/>
    <property type="match status" value="1"/>
</dbReference>
<dbReference type="GO" id="GO:0000981">
    <property type="term" value="F:DNA-binding transcription factor activity, RNA polymerase II-specific"/>
    <property type="evidence" value="ECO:0007669"/>
    <property type="project" value="InterPro"/>
</dbReference>
<name>A0A8K0T977_9PEZI</name>
<keyword evidence="5" id="KW-0539">Nucleus</keyword>
<dbReference type="PANTHER" id="PTHR47660:SF3">
    <property type="entry name" value="FINGER DOMAIN PROTEIN, PUTATIVE (AFU_ORTHOLOGUE AFUA_4G03310)-RELATED"/>
    <property type="match status" value="1"/>
</dbReference>
<evidence type="ECO:0000256" key="5">
    <source>
        <dbReference type="ARBA" id="ARBA00023242"/>
    </source>
</evidence>
<keyword evidence="4" id="KW-0804">Transcription</keyword>
<feature type="domain" description="Zn(2)-C6 fungal-type" evidence="6">
    <location>
        <begin position="8"/>
        <end position="38"/>
    </location>
</feature>
<accession>A0A8K0T977</accession>
<keyword evidence="8" id="KW-1185">Reference proteome</keyword>
<reference evidence="7" key="1">
    <citation type="journal article" date="2021" name="Nat. Commun.">
        <title>Genetic determinants of endophytism in the Arabidopsis root mycobiome.</title>
        <authorList>
            <person name="Mesny F."/>
            <person name="Miyauchi S."/>
            <person name="Thiergart T."/>
            <person name="Pickel B."/>
            <person name="Atanasova L."/>
            <person name="Karlsson M."/>
            <person name="Huettel B."/>
            <person name="Barry K.W."/>
            <person name="Haridas S."/>
            <person name="Chen C."/>
            <person name="Bauer D."/>
            <person name="Andreopoulos W."/>
            <person name="Pangilinan J."/>
            <person name="LaButti K."/>
            <person name="Riley R."/>
            <person name="Lipzen A."/>
            <person name="Clum A."/>
            <person name="Drula E."/>
            <person name="Henrissat B."/>
            <person name="Kohler A."/>
            <person name="Grigoriev I.V."/>
            <person name="Martin F.M."/>
            <person name="Hacquard S."/>
        </authorList>
    </citation>
    <scope>NUCLEOTIDE SEQUENCE</scope>
    <source>
        <strain evidence="7">MPI-CAGE-AT-0016</strain>
    </source>
</reference>